<gene>
    <name evidence="1" type="ORF">FXN63_11080</name>
</gene>
<keyword evidence="2" id="KW-1185">Reference proteome</keyword>
<evidence type="ECO:0000313" key="2">
    <source>
        <dbReference type="Proteomes" id="UP000325161"/>
    </source>
</evidence>
<evidence type="ECO:0000313" key="1">
    <source>
        <dbReference type="EMBL" id="QEI06313.1"/>
    </source>
</evidence>
<reference evidence="1 2" key="1">
    <citation type="submission" date="2019-08" db="EMBL/GenBank/DDBJ databases">
        <title>Amphibian skin-associated Pigmentiphaga: genome sequence and occurrence across geography and hosts.</title>
        <authorList>
            <person name="Bletz M.C."/>
            <person name="Bunk B."/>
            <person name="Sproeer C."/>
            <person name="Biwer P."/>
            <person name="Reiter S."/>
            <person name="Rabemananjara F.C.E."/>
            <person name="Schulz S."/>
            <person name="Overmann J."/>
            <person name="Vences M."/>
        </authorList>
    </citation>
    <scope>NUCLEOTIDE SEQUENCE [LARGE SCALE GENOMIC DNA]</scope>
    <source>
        <strain evidence="1 2">Mada1488</strain>
    </source>
</reference>
<accession>A0A5C0AY06</accession>
<name>A0A5C0AY06_9BURK</name>
<dbReference type="RefSeq" id="WP_148814798.1">
    <property type="nucleotide sequence ID" value="NZ_CP043046.1"/>
</dbReference>
<dbReference type="OrthoDB" id="9153145at2"/>
<dbReference type="Proteomes" id="UP000325161">
    <property type="component" value="Chromosome"/>
</dbReference>
<dbReference type="EMBL" id="CP043046">
    <property type="protein sequence ID" value="QEI06313.1"/>
    <property type="molecule type" value="Genomic_DNA"/>
</dbReference>
<protein>
    <submittedName>
        <fullName evidence="1">Uncharacterized protein</fullName>
    </submittedName>
</protein>
<dbReference type="KEGG" id="pacr:FXN63_11080"/>
<proteinExistence type="predicted"/>
<organism evidence="1 2">
    <name type="scientific">Pigmentiphaga aceris</name>
    <dbReference type="NCBI Taxonomy" id="1940612"/>
    <lineage>
        <taxon>Bacteria</taxon>
        <taxon>Pseudomonadati</taxon>
        <taxon>Pseudomonadota</taxon>
        <taxon>Betaproteobacteria</taxon>
        <taxon>Burkholderiales</taxon>
        <taxon>Alcaligenaceae</taxon>
        <taxon>Pigmentiphaga</taxon>
    </lineage>
</organism>
<dbReference type="AlphaFoldDB" id="A0A5C0AY06"/>
<sequence>MERLGEGAVNTFMAFLKTPEDFKRYFDAGGIGSVEARIERLFGTRLKALQRKVTILLECPADDGFTSDLLVDSILVDCRALFLEHPNQKKNATLQTVYRTRRMDEAAASVDSLFDTVVSDDQSVRQVLKAWVDKRIVHIDWLWEDEEEKMLANVKALLFGDGTVGLLEVLDRIVEEYEYVKLTFGENYRAQIDRAFELFTGDPDDSPSDMSR</sequence>